<dbReference type="SUPFAM" id="SSF49777">
    <property type="entry name" value="PEBP-like"/>
    <property type="match status" value="1"/>
</dbReference>
<dbReference type="AlphaFoldDB" id="A0A6A6VMT7"/>
<accession>A0A6A6VMT7</accession>
<dbReference type="InterPro" id="IPR008914">
    <property type="entry name" value="PEBP"/>
</dbReference>
<gene>
    <name evidence="3" type="ORF">M011DRAFT_393927</name>
</gene>
<dbReference type="PANTHER" id="PTHR11362">
    <property type="entry name" value="PHOSPHATIDYLETHANOLAMINE-BINDING PROTEIN"/>
    <property type="match status" value="1"/>
</dbReference>
<feature type="region of interest" description="Disordered" evidence="1">
    <location>
        <begin position="186"/>
        <end position="218"/>
    </location>
</feature>
<keyword evidence="4" id="KW-1185">Reference proteome</keyword>
<dbReference type="InterPro" id="IPR035810">
    <property type="entry name" value="PEBP_euk"/>
</dbReference>
<dbReference type="GO" id="GO:0005543">
    <property type="term" value="F:phospholipid binding"/>
    <property type="evidence" value="ECO:0007669"/>
    <property type="project" value="TreeGrafter"/>
</dbReference>
<feature type="chain" id="PRO_5025556302" evidence="2">
    <location>
        <begin position="23"/>
        <end position="249"/>
    </location>
</feature>
<protein>
    <submittedName>
        <fullName evidence="3">PEBP-like protein</fullName>
    </submittedName>
</protein>
<dbReference type="InterPro" id="IPR036610">
    <property type="entry name" value="PEBP-like_sf"/>
</dbReference>
<evidence type="ECO:0000256" key="1">
    <source>
        <dbReference type="SAM" id="MobiDB-lite"/>
    </source>
</evidence>
<proteinExistence type="predicted"/>
<dbReference type="PANTHER" id="PTHR11362:SF148">
    <property type="entry name" value="CARBOXYPEPTIDASE Y INHIBITOR"/>
    <property type="match status" value="1"/>
</dbReference>
<keyword evidence="2" id="KW-0732">Signal</keyword>
<dbReference type="GO" id="GO:0030162">
    <property type="term" value="P:regulation of proteolysis"/>
    <property type="evidence" value="ECO:0007669"/>
    <property type="project" value="TreeGrafter"/>
</dbReference>
<name>A0A6A6VMT7_9PLEO</name>
<evidence type="ECO:0000256" key="2">
    <source>
        <dbReference type="SAM" id="SignalP"/>
    </source>
</evidence>
<sequence length="249" mass="25773">MMVSTKLALAVAALQSIVNAQAAPGFPFQVEEGQTLEIVYGENYVEPAGELMPRADLLEAPTISAPGLTTTGTGILLMVDSDVPRNGTRVELLHWLASGVTLSSDSPLTIPEGEAPYRPPNPPVGDTPHAYTFILFEQPDDFSVPEEFTDVLESRVFFNTSAFVQAAGLQQPALAANYLQVQNLTGTPTTTFPPPRATATNGTGAGGGNGTETPAGTPEPFPGVAAGLDRGVWMGAGIAVVAGVLAIGL</sequence>
<reference evidence="3" key="1">
    <citation type="journal article" date="2020" name="Stud. Mycol.">
        <title>101 Dothideomycetes genomes: a test case for predicting lifestyles and emergence of pathogens.</title>
        <authorList>
            <person name="Haridas S."/>
            <person name="Albert R."/>
            <person name="Binder M."/>
            <person name="Bloem J."/>
            <person name="Labutti K."/>
            <person name="Salamov A."/>
            <person name="Andreopoulos B."/>
            <person name="Baker S."/>
            <person name="Barry K."/>
            <person name="Bills G."/>
            <person name="Bluhm B."/>
            <person name="Cannon C."/>
            <person name="Castanera R."/>
            <person name="Culley D."/>
            <person name="Daum C."/>
            <person name="Ezra D."/>
            <person name="Gonzalez J."/>
            <person name="Henrissat B."/>
            <person name="Kuo A."/>
            <person name="Liang C."/>
            <person name="Lipzen A."/>
            <person name="Lutzoni F."/>
            <person name="Magnuson J."/>
            <person name="Mondo S."/>
            <person name="Nolan M."/>
            <person name="Ohm R."/>
            <person name="Pangilinan J."/>
            <person name="Park H.-J."/>
            <person name="Ramirez L."/>
            <person name="Alfaro M."/>
            <person name="Sun H."/>
            <person name="Tritt A."/>
            <person name="Yoshinaga Y."/>
            <person name="Zwiers L.-H."/>
            <person name="Turgeon B."/>
            <person name="Goodwin S."/>
            <person name="Spatafora J."/>
            <person name="Crous P."/>
            <person name="Grigoriev I."/>
        </authorList>
    </citation>
    <scope>NUCLEOTIDE SEQUENCE</scope>
    <source>
        <strain evidence="3">CBS 119925</strain>
    </source>
</reference>
<dbReference type="CDD" id="cd00866">
    <property type="entry name" value="PEBP_euk"/>
    <property type="match status" value="1"/>
</dbReference>
<organism evidence="3 4">
    <name type="scientific">Sporormia fimetaria CBS 119925</name>
    <dbReference type="NCBI Taxonomy" id="1340428"/>
    <lineage>
        <taxon>Eukaryota</taxon>
        <taxon>Fungi</taxon>
        <taxon>Dikarya</taxon>
        <taxon>Ascomycota</taxon>
        <taxon>Pezizomycotina</taxon>
        <taxon>Dothideomycetes</taxon>
        <taxon>Pleosporomycetidae</taxon>
        <taxon>Pleosporales</taxon>
        <taxon>Sporormiaceae</taxon>
        <taxon>Sporormia</taxon>
    </lineage>
</organism>
<dbReference type="GO" id="GO:0030414">
    <property type="term" value="F:peptidase inhibitor activity"/>
    <property type="evidence" value="ECO:0007669"/>
    <property type="project" value="TreeGrafter"/>
</dbReference>
<feature type="signal peptide" evidence="2">
    <location>
        <begin position="1"/>
        <end position="22"/>
    </location>
</feature>
<dbReference type="Gene3D" id="3.90.280.10">
    <property type="entry name" value="PEBP-like"/>
    <property type="match status" value="1"/>
</dbReference>
<dbReference type="Pfam" id="PF01161">
    <property type="entry name" value="PBP"/>
    <property type="match status" value="1"/>
</dbReference>
<evidence type="ECO:0000313" key="4">
    <source>
        <dbReference type="Proteomes" id="UP000799440"/>
    </source>
</evidence>
<dbReference type="EMBL" id="MU006561">
    <property type="protein sequence ID" value="KAF2751855.1"/>
    <property type="molecule type" value="Genomic_DNA"/>
</dbReference>
<evidence type="ECO:0000313" key="3">
    <source>
        <dbReference type="EMBL" id="KAF2751855.1"/>
    </source>
</evidence>
<dbReference type="GO" id="GO:0046578">
    <property type="term" value="P:regulation of Ras protein signal transduction"/>
    <property type="evidence" value="ECO:0007669"/>
    <property type="project" value="TreeGrafter"/>
</dbReference>
<dbReference type="Proteomes" id="UP000799440">
    <property type="component" value="Unassembled WGS sequence"/>
</dbReference>
<dbReference type="OrthoDB" id="2506647at2759"/>